<dbReference type="Proteomes" id="UP000789405">
    <property type="component" value="Unassembled WGS sequence"/>
</dbReference>
<accession>A0A9N9H1H9</accession>
<dbReference type="EMBL" id="CAJVPY010005757">
    <property type="protein sequence ID" value="CAG8649763.1"/>
    <property type="molecule type" value="Genomic_DNA"/>
</dbReference>
<evidence type="ECO:0000313" key="1">
    <source>
        <dbReference type="EMBL" id="CAG8649763.1"/>
    </source>
</evidence>
<keyword evidence="2" id="KW-1185">Reference proteome</keyword>
<sequence length="40" mass="4403">ELGGEIHMVSRCEFRRTRNVGVFPVSVELNAEAIISSAVE</sequence>
<evidence type="ECO:0000313" key="2">
    <source>
        <dbReference type="Proteomes" id="UP000789405"/>
    </source>
</evidence>
<proteinExistence type="predicted"/>
<dbReference type="AlphaFoldDB" id="A0A9N9H1H9"/>
<comment type="caution">
    <text evidence="1">The sequence shown here is derived from an EMBL/GenBank/DDBJ whole genome shotgun (WGS) entry which is preliminary data.</text>
</comment>
<gene>
    <name evidence="1" type="ORF">DERYTH_LOCUS10119</name>
</gene>
<organism evidence="1 2">
    <name type="scientific">Dentiscutata erythropus</name>
    <dbReference type="NCBI Taxonomy" id="1348616"/>
    <lineage>
        <taxon>Eukaryota</taxon>
        <taxon>Fungi</taxon>
        <taxon>Fungi incertae sedis</taxon>
        <taxon>Mucoromycota</taxon>
        <taxon>Glomeromycotina</taxon>
        <taxon>Glomeromycetes</taxon>
        <taxon>Diversisporales</taxon>
        <taxon>Gigasporaceae</taxon>
        <taxon>Dentiscutata</taxon>
    </lineage>
</organism>
<reference evidence="1" key="1">
    <citation type="submission" date="2021-06" db="EMBL/GenBank/DDBJ databases">
        <authorList>
            <person name="Kallberg Y."/>
            <person name="Tangrot J."/>
            <person name="Rosling A."/>
        </authorList>
    </citation>
    <scope>NUCLEOTIDE SEQUENCE</scope>
    <source>
        <strain evidence="1">MA453B</strain>
    </source>
</reference>
<name>A0A9N9H1H9_9GLOM</name>
<feature type="non-terminal residue" evidence="1">
    <location>
        <position position="40"/>
    </location>
</feature>
<protein>
    <submittedName>
        <fullName evidence="1">1039_t:CDS:1</fullName>
    </submittedName>
</protein>